<keyword evidence="4 7" id="KW-0418">Kinase</keyword>
<dbReference type="InterPro" id="IPR004358">
    <property type="entry name" value="Sig_transdc_His_kin-like_C"/>
</dbReference>
<keyword evidence="5" id="KW-0902">Two-component regulatory system</keyword>
<dbReference type="PANTHER" id="PTHR43711:SF1">
    <property type="entry name" value="HISTIDINE KINASE 1"/>
    <property type="match status" value="1"/>
</dbReference>
<dbReference type="RefSeq" id="WP_354143459.1">
    <property type="nucleotide sequence ID" value="NZ_JAZDQV010000001.1"/>
</dbReference>
<dbReference type="InterPro" id="IPR050736">
    <property type="entry name" value="Sensor_HK_Regulatory"/>
</dbReference>
<dbReference type="PANTHER" id="PTHR43711">
    <property type="entry name" value="TWO-COMPONENT HISTIDINE KINASE"/>
    <property type="match status" value="1"/>
</dbReference>
<keyword evidence="8" id="KW-1185">Reference proteome</keyword>
<dbReference type="EMBL" id="JAZDQV010000001">
    <property type="protein sequence ID" value="MEE1876352.1"/>
    <property type="molecule type" value="Genomic_DNA"/>
</dbReference>
<feature type="domain" description="Histidine kinase" evidence="6">
    <location>
        <begin position="242"/>
        <end position="459"/>
    </location>
</feature>
<dbReference type="PROSITE" id="PS50109">
    <property type="entry name" value="HIS_KIN"/>
    <property type="match status" value="1"/>
</dbReference>
<comment type="caution">
    <text evidence="7">The sequence shown here is derived from an EMBL/GenBank/DDBJ whole genome shotgun (WGS) entry which is preliminary data.</text>
</comment>
<evidence type="ECO:0000256" key="2">
    <source>
        <dbReference type="ARBA" id="ARBA00012438"/>
    </source>
</evidence>
<organism evidence="7 8">
    <name type="scientific">Altererythrobacter litoralis</name>
    <dbReference type="NCBI Taxonomy" id="3113904"/>
    <lineage>
        <taxon>Bacteria</taxon>
        <taxon>Pseudomonadati</taxon>
        <taxon>Pseudomonadota</taxon>
        <taxon>Alphaproteobacteria</taxon>
        <taxon>Sphingomonadales</taxon>
        <taxon>Erythrobacteraceae</taxon>
        <taxon>Altererythrobacter</taxon>
    </lineage>
</organism>
<dbReference type="GO" id="GO:0016301">
    <property type="term" value="F:kinase activity"/>
    <property type="evidence" value="ECO:0007669"/>
    <property type="project" value="UniProtKB-KW"/>
</dbReference>
<accession>A0ABU7GB99</accession>
<dbReference type="InterPro" id="IPR005467">
    <property type="entry name" value="His_kinase_dom"/>
</dbReference>
<gene>
    <name evidence="7" type="ORF">VRS74_01465</name>
</gene>
<comment type="catalytic activity">
    <reaction evidence="1">
        <text>ATP + protein L-histidine = ADP + protein N-phospho-L-histidine.</text>
        <dbReference type="EC" id="2.7.13.3"/>
    </reaction>
</comment>
<evidence type="ECO:0000313" key="7">
    <source>
        <dbReference type="EMBL" id="MEE1876352.1"/>
    </source>
</evidence>
<evidence type="ECO:0000313" key="8">
    <source>
        <dbReference type="Proteomes" id="UP001343492"/>
    </source>
</evidence>
<dbReference type="Gene3D" id="3.30.565.10">
    <property type="entry name" value="Histidine kinase-like ATPase, C-terminal domain"/>
    <property type="match status" value="1"/>
</dbReference>
<dbReference type="Proteomes" id="UP001343492">
    <property type="component" value="Unassembled WGS sequence"/>
</dbReference>
<dbReference type="SUPFAM" id="SSF55874">
    <property type="entry name" value="ATPase domain of HSP90 chaperone/DNA topoisomerase II/histidine kinase"/>
    <property type="match status" value="1"/>
</dbReference>
<dbReference type="EC" id="2.7.13.3" evidence="2"/>
<keyword evidence="3" id="KW-0808">Transferase</keyword>
<evidence type="ECO:0000259" key="6">
    <source>
        <dbReference type="PROSITE" id="PS50109"/>
    </source>
</evidence>
<sequence length="459" mass="49358">MVAPDSLLAARGLTDSEDRLLTADQPLAELQQRCGGRIPGKLAVPELLELVQQGRRMSLRIAREFSAQDGDARVSGFVRIHPQAGEGNDGCEILIENWRREAFPPEDDREATERQDAIDRATAEFSARLDGNQRLLAGEGTAPDLAKLIGLTRTQAGKPWVEYVELIGISHRQPLHWRLLDGVKCRVDGSLRDWRARLIPLGTDQIVPRGFELLLVAEQPVPQSQDDDGPGDDANSRLIGDALTPALRKPVARIIANAETIRSRLAGPLREEYVGYAGDIVAAGKHLSTLLDDLGDLEAVEAPGFSTSKQAIDLAKLAREAAGMLATRAQAKNISLVAPDDGGSFAATGEARRVLQVLLNLLGNAINYSPEGTRVEISVGPWRGGAACVTVRDQGPGLTREQQERVFGKFERLGRSGDGGSGLGLYISRRLAQAMGGELLVESEAGKGACFILSLPPTD</sequence>
<dbReference type="InterPro" id="IPR003594">
    <property type="entry name" value="HATPase_dom"/>
</dbReference>
<reference evidence="7 8" key="1">
    <citation type="submission" date="2024-01" db="EMBL/GenBank/DDBJ databases">
        <title>The genome sequence of Erythrobacteraceae sp. strain 1XM1-14.</title>
        <authorList>
            <person name="Liu Y."/>
        </authorList>
    </citation>
    <scope>NUCLEOTIDE SEQUENCE [LARGE SCALE GENOMIC DNA]</scope>
    <source>
        <strain evidence="7 8">1XM1-14</strain>
    </source>
</reference>
<proteinExistence type="predicted"/>
<protein>
    <recommendedName>
        <fullName evidence="2">histidine kinase</fullName>
        <ecNumber evidence="2">2.7.13.3</ecNumber>
    </recommendedName>
</protein>
<evidence type="ECO:0000256" key="1">
    <source>
        <dbReference type="ARBA" id="ARBA00000085"/>
    </source>
</evidence>
<evidence type="ECO:0000256" key="3">
    <source>
        <dbReference type="ARBA" id="ARBA00022679"/>
    </source>
</evidence>
<dbReference type="SMART" id="SM00387">
    <property type="entry name" value="HATPase_c"/>
    <property type="match status" value="1"/>
</dbReference>
<dbReference type="Pfam" id="PF02518">
    <property type="entry name" value="HATPase_c"/>
    <property type="match status" value="1"/>
</dbReference>
<evidence type="ECO:0000256" key="5">
    <source>
        <dbReference type="ARBA" id="ARBA00023012"/>
    </source>
</evidence>
<dbReference type="PRINTS" id="PR00344">
    <property type="entry name" value="BCTRLSENSOR"/>
</dbReference>
<name>A0ABU7GB99_9SPHN</name>
<dbReference type="InterPro" id="IPR036890">
    <property type="entry name" value="HATPase_C_sf"/>
</dbReference>
<evidence type="ECO:0000256" key="4">
    <source>
        <dbReference type="ARBA" id="ARBA00022777"/>
    </source>
</evidence>